<name>A0A0M3HLT6_ASCLU</name>
<evidence type="ECO:0000313" key="1">
    <source>
        <dbReference type="Proteomes" id="UP000036681"/>
    </source>
</evidence>
<protein>
    <submittedName>
        <fullName evidence="2">DUF3700 domain-containing protein</fullName>
    </submittedName>
</protein>
<keyword evidence="1" id="KW-1185">Reference proteome</keyword>
<dbReference type="AlphaFoldDB" id="A0A0M3HLT6"/>
<evidence type="ECO:0000313" key="2">
    <source>
        <dbReference type="WBParaSite" id="ALUE_0000248101-mRNA-1"/>
    </source>
</evidence>
<dbReference type="WBParaSite" id="ALUE_0000248101-mRNA-1">
    <property type="protein sequence ID" value="ALUE_0000248101-mRNA-1"/>
    <property type="gene ID" value="ALUE_0000248101"/>
</dbReference>
<accession>A0A0M3HLT6</accession>
<dbReference type="Proteomes" id="UP000036681">
    <property type="component" value="Unplaced"/>
</dbReference>
<reference evidence="2" key="1">
    <citation type="submission" date="2017-02" db="UniProtKB">
        <authorList>
            <consortium name="WormBaseParasite"/>
        </authorList>
    </citation>
    <scope>IDENTIFICATION</scope>
</reference>
<organism evidence="1 2">
    <name type="scientific">Ascaris lumbricoides</name>
    <name type="common">Giant roundworm</name>
    <dbReference type="NCBI Taxonomy" id="6252"/>
    <lineage>
        <taxon>Eukaryota</taxon>
        <taxon>Metazoa</taxon>
        <taxon>Ecdysozoa</taxon>
        <taxon>Nematoda</taxon>
        <taxon>Chromadorea</taxon>
        <taxon>Rhabditida</taxon>
        <taxon>Spirurina</taxon>
        <taxon>Ascaridomorpha</taxon>
        <taxon>Ascaridoidea</taxon>
        <taxon>Ascarididae</taxon>
        <taxon>Ascaris</taxon>
    </lineage>
</organism>
<proteinExistence type="predicted"/>
<sequence>MKELPLKDCYHYFSDPPRYHCMNEAQRTLPSAFVIYPKSVSEIAASKFCWVGTDGYTIGRIDLHQTDPYNMIIEDAHVQ</sequence>